<dbReference type="InterPro" id="IPR015168">
    <property type="entry name" value="SsuA/THI5"/>
</dbReference>
<dbReference type="PIRSF" id="PIRSF027386">
    <property type="entry name" value="UCP027386_ABC_sbc_TM0202"/>
    <property type="match status" value="1"/>
</dbReference>
<dbReference type="Pfam" id="PF09084">
    <property type="entry name" value="NMT1"/>
    <property type="match status" value="1"/>
</dbReference>
<dbReference type="PANTHER" id="PTHR30024">
    <property type="entry name" value="ALIPHATIC SULFONATES-BINDING PROTEIN-RELATED"/>
    <property type="match status" value="1"/>
</dbReference>
<accession>A0ABY7A9U3</accession>
<dbReference type="SUPFAM" id="SSF53850">
    <property type="entry name" value="Periplasmic binding protein-like II"/>
    <property type="match status" value="1"/>
</dbReference>
<keyword evidence="5" id="KW-1185">Reference proteome</keyword>
<dbReference type="PROSITE" id="PS51257">
    <property type="entry name" value="PROKAR_LIPOPROTEIN"/>
    <property type="match status" value="1"/>
</dbReference>
<evidence type="ECO:0000259" key="3">
    <source>
        <dbReference type="Pfam" id="PF09084"/>
    </source>
</evidence>
<dbReference type="InterPro" id="IPR027024">
    <property type="entry name" value="UCP027386_ABC_sbc_TM0202"/>
</dbReference>
<feature type="compositionally biased region" description="Polar residues" evidence="1">
    <location>
        <begin position="33"/>
        <end position="43"/>
    </location>
</feature>
<feature type="domain" description="SsuA/THI5-like" evidence="3">
    <location>
        <begin position="130"/>
        <end position="283"/>
    </location>
</feature>
<evidence type="ECO:0000313" key="5">
    <source>
        <dbReference type="Proteomes" id="UP001163115"/>
    </source>
</evidence>
<dbReference type="Gene3D" id="3.40.190.10">
    <property type="entry name" value="Periplasmic binding protein-like II"/>
    <property type="match status" value="2"/>
</dbReference>
<feature type="signal peptide" evidence="2">
    <location>
        <begin position="1"/>
        <end position="19"/>
    </location>
</feature>
<proteinExistence type="predicted"/>
<organism evidence="4 5">
    <name type="scientific">Lacrimispora xylanolytica</name>
    <dbReference type="NCBI Taxonomy" id="29375"/>
    <lineage>
        <taxon>Bacteria</taxon>
        <taxon>Bacillati</taxon>
        <taxon>Bacillota</taxon>
        <taxon>Clostridia</taxon>
        <taxon>Lachnospirales</taxon>
        <taxon>Lachnospiraceae</taxon>
        <taxon>Lacrimispora</taxon>
    </lineage>
</organism>
<evidence type="ECO:0000256" key="2">
    <source>
        <dbReference type="SAM" id="SignalP"/>
    </source>
</evidence>
<gene>
    <name evidence="4" type="ORF">OW255_17415</name>
</gene>
<protein>
    <submittedName>
        <fullName evidence="4">ABC transporter substrate-binding protein</fullName>
    </submittedName>
</protein>
<dbReference type="Proteomes" id="UP001163115">
    <property type="component" value="Chromosome"/>
</dbReference>
<keyword evidence="2" id="KW-0732">Signal</keyword>
<dbReference type="RefSeq" id="WP_024835021.1">
    <property type="nucleotide sequence ID" value="NZ_CP113524.1"/>
</dbReference>
<dbReference type="PANTHER" id="PTHR30024:SF46">
    <property type="entry name" value="ABC TRANSPORTER, SUBSTRATE-BINDING LIPOPROTEIN"/>
    <property type="match status" value="1"/>
</dbReference>
<evidence type="ECO:0000313" key="4">
    <source>
        <dbReference type="EMBL" id="WAJ23326.1"/>
    </source>
</evidence>
<evidence type="ECO:0000256" key="1">
    <source>
        <dbReference type="SAM" id="MobiDB-lite"/>
    </source>
</evidence>
<reference evidence="4" key="1">
    <citation type="submission" date="2022-11" db="EMBL/GenBank/DDBJ databases">
        <title>Lacrimispora xylanolytica sy1, complete genome.</title>
        <authorList>
            <person name="Choi S."/>
        </authorList>
    </citation>
    <scope>NUCLEOTIDE SEQUENCE</scope>
    <source>
        <strain evidence="4">Sy1</strain>
    </source>
</reference>
<dbReference type="EMBL" id="CP113524">
    <property type="protein sequence ID" value="WAJ23326.1"/>
    <property type="molecule type" value="Genomic_DNA"/>
</dbReference>
<feature type="region of interest" description="Disordered" evidence="1">
    <location>
        <begin position="22"/>
        <end position="51"/>
    </location>
</feature>
<feature type="chain" id="PRO_5045740331" evidence="2">
    <location>
        <begin position="20"/>
        <end position="352"/>
    </location>
</feature>
<name>A0ABY7A9U3_9FIRM</name>
<sequence>MKKIIPIFMALTVALTALTGCSTKKGEPETKPQDTTASLSQEVTESKTDSAKNESYTLKIGSLKGPTSMGLVELKDQSSKGTSEGSYEFTMVTAADELLGKIVSKELDIALVPANMASILYTKTNHEITVLDINTLGVLYGISGDASIKTTADLKGKTIYLTGKGTTPDYVLQHLLKANGLTAEDVTLEYKSEATEVASILKEKPDAVGILPQPFATAAMVQNDKLHMVLDLTKEWDAKSGSEGGSLVTGVTICRNEVLKEHKEAVDTFMAEHKKSAEFVNSNVSEAAALVVSDGIIEKAPIAEKAIPYCSITYIDGKDMKPLLGGYLNVLFDMEPSSVGGALPDDSFYYMP</sequence>